<reference evidence="2" key="1">
    <citation type="submission" date="2021-07" db="EMBL/GenBank/DDBJ databases">
        <authorList>
            <person name="Branca A.L. A."/>
        </authorList>
    </citation>
    <scope>NUCLEOTIDE SEQUENCE</scope>
</reference>
<evidence type="ECO:0000313" key="3">
    <source>
        <dbReference type="Proteomes" id="UP001152646"/>
    </source>
</evidence>
<dbReference type="EMBL" id="CAJVPA010000182">
    <property type="protein sequence ID" value="CAG8371961.1"/>
    <property type="molecule type" value="Genomic_DNA"/>
</dbReference>
<dbReference type="Proteomes" id="UP001152646">
    <property type="component" value="Unassembled WGS sequence"/>
</dbReference>
<proteinExistence type="predicted"/>
<sequence>MSMIGWFPLSRLGPGTEATFQTPTSSVWKILEKLSQHNRQRGEFDPQDPEDCPSADEATFYVQQSQRNGPVAYMRVYTQVPVPMTEFEPPEVRRRQATCCSHNEVAALNYFHEEGTTMTPSLLTDSLPLEAAQHLRELGVGHVMAGLGATSVQRGPFRVPVKGNALGTLVQVVQALGIKGEVFKTTMASCQPCLEFPLHTFFRRFERAPGDPGTPGAEGPAGIPGRNGTDGVNAVAGTPVWKTEEIGYIAPDQAATSHVRNVRGSTYYLNVYVSLNQIRSQIPLKTEAVVRVNIQACLRDTALEWYTSELTDAERDKIREEFVKSYPPLERLNWMPFEPLAGHLIWDSAAEKLQFIDFRMAMEAGWPKRTPLPPHKKKDRIDSDGVPMSDIWQLSGLAIPPDNLKHLGELSAWQL</sequence>
<evidence type="ECO:0000313" key="2">
    <source>
        <dbReference type="EMBL" id="CAG8371961.1"/>
    </source>
</evidence>
<evidence type="ECO:0000256" key="1">
    <source>
        <dbReference type="SAM" id="MobiDB-lite"/>
    </source>
</evidence>
<name>A0A9W4NIP7_9EURO</name>
<organism evidence="2 3">
    <name type="scientific">Penicillium salamii</name>
    <dbReference type="NCBI Taxonomy" id="1612424"/>
    <lineage>
        <taxon>Eukaryota</taxon>
        <taxon>Fungi</taxon>
        <taxon>Dikarya</taxon>
        <taxon>Ascomycota</taxon>
        <taxon>Pezizomycotina</taxon>
        <taxon>Eurotiomycetes</taxon>
        <taxon>Eurotiomycetidae</taxon>
        <taxon>Eurotiales</taxon>
        <taxon>Aspergillaceae</taxon>
        <taxon>Penicillium</taxon>
    </lineage>
</organism>
<gene>
    <name evidence="2" type="ORF">PSALAMII_LOCUS5022</name>
</gene>
<accession>A0A9W4NIP7</accession>
<dbReference type="AlphaFoldDB" id="A0A9W4NIP7"/>
<comment type="caution">
    <text evidence="2">The sequence shown here is derived from an EMBL/GenBank/DDBJ whole genome shotgun (WGS) entry which is preliminary data.</text>
</comment>
<feature type="region of interest" description="Disordered" evidence="1">
    <location>
        <begin position="209"/>
        <end position="229"/>
    </location>
</feature>
<protein>
    <submittedName>
        <fullName evidence="2">Uncharacterized protein</fullName>
    </submittedName>
</protein>
<dbReference type="OrthoDB" id="4336528at2759"/>